<proteinExistence type="predicted"/>
<evidence type="ECO:0000256" key="1">
    <source>
        <dbReference type="SAM" id="SignalP"/>
    </source>
</evidence>
<keyword evidence="3" id="KW-1185">Reference proteome</keyword>
<dbReference type="Gene3D" id="3.40.720.10">
    <property type="entry name" value="Alkaline Phosphatase, subunit A"/>
    <property type="match status" value="1"/>
</dbReference>
<reference evidence="2 3" key="1">
    <citation type="submission" date="2019-02" db="EMBL/GenBank/DDBJ databases">
        <title>Deep-cultivation of Planctomycetes and their phenomic and genomic characterization uncovers novel biology.</title>
        <authorList>
            <person name="Wiegand S."/>
            <person name="Jogler M."/>
            <person name="Boedeker C."/>
            <person name="Pinto D."/>
            <person name="Vollmers J."/>
            <person name="Rivas-Marin E."/>
            <person name="Kohn T."/>
            <person name="Peeters S.H."/>
            <person name="Heuer A."/>
            <person name="Rast P."/>
            <person name="Oberbeckmann S."/>
            <person name="Bunk B."/>
            <person name="Jeske O."/>
            <person name="Meyerdierks A."/>
            <person name="Storesund J.E."/>
            <person name="Kallscheuer N."/>
            <person name="Luecker S."/>
            <person name="Lage O.M."/>
            <person name="Pohl T."/>
            <person name="Merkel B.J."/>
            <person name="Hornburger P."/>
            <person name="Mueller R.-W."/>
            <person name="Bruemmer F."/>
            <person name="Labrenz M."/>
            <person name="Spormann A.M."/>
            <person name="Op den Camp H."/>
            <person name="Overmann J."/>
            <person name="Amann R."/>
            <person name="Jetten M.S.M."/>
            <person name="Mascher T."/>
            <person name="Medema M.H."/>
            <person name="Devos D.P."/>
            <person name="Kaster A.-K."/>
            <person name="Ovreas L."/>
            <person name="Rohde M."/>
            <person name="Galperin M.Y."/>
            <person name="Jogler C."/>
        </authorList>
    </citation>
    <scope>NUCLEOTIDE SEQUENCE [LARGE SCALE GENOMIC DNA]</scope>
    <source>
        <strain evidence="2 3">Spa11</strain>
    </source>
</reference>
<dbReference type="KEGG" id="bmei:Spa11_07290"/>
<dbReference type="InterPro" id="IPR017850">
    <property type="entry name" value="Alkaline_phosphatase_core_sf"/>
</dbReference>
<evidence type="ECO:0000313" key="2">
    <source>
        <dbReference type="EMBL" id="QDV72551.1"/>
    </source>
</evidence>
<accession>A0A518K429</accession>
<dbReference type="RefSeq" id="WP_145107952.1">
    <property type="nucleotide sequence ID" value="NZ_CP036349.1"/>
</dbReference>
<gene>
    <name evidence="2" type="ORF">Spa11_07290</name>
</gene>
<evidence type="ECO:0000313" key="3">
    <source>
        <dbReference type="Proteomes" id="UP000316426"/>
    </source>
</evidence>
<protein>
    <submittedName>
        <fullName evidence="2">Type I phosphodiesterase / nucleotide pyrophosphatase</fullName>
    </submittedName>
</protein>
<feature type="chain" id="PRO_5022145069" evidence="1">
    <location>
        <begin position="23"/>
        <end position="358"/>
    </location>
</feature>
<keyword evidence="1" id="KW-0732">Signal</keyword>
<dbReference type="SUPFAM" id="SSF53649">
    <property type="entry name" value="Alkaline phosphatase-like"/>
    <property type="match status" value="1"/>
</dbReference>
<sequence precursor="true">MPLLYRLVALTILAALVSPAIARETENVVLVTMDGLRWQELFGGGDERLMQDVGAEERVRIKQRYNAETAEARRMALMPFFWSKIATEGQVLGDPSKGSTVKVTNGHDFSYPGYNELLCGFGDPAVNSNEKVYNENVTVLEWLNQKPAYRGRVAAYGSWDVFPFIINDRRSRVYVNAGWAPLEYGDNATVAELNALARDLPRYWAGVRFDAITFRGALEHLKAEKPRVLYLSLGETDDWAHAGRYELYLDAAAVADDQLRRLWETLQSMDEYRGKTSLVITTDHGRGDGPVGWKSHSVDIEGSNRMWIAVIGPDTPSRGVLKDVEATQSQVAATVAKLLGEDFTTHDSRVAQALEVSE</sequence>
<dbReference type="Proteomes" id="UP000316426">
    <property type="component" value="Chromosome"/>
</dbReference>
<name>A0A518K429_9BACT</name>
<dbReference type="EMBL" id="CP036349">
    <property type="protein sequence ID" value="QDV72551.1"/>
    <property type="molecule type" value="Genomic_DNA"/>
</dbReference>
<organism evidence="2 3">
    <name type="scientific">Botrimarina mediterranea</name>
    <dbReference type="NCBI Taxonomy" id="2528022"/>
    <lineage>
        <taxon>Bacteria</taxon>
        <taxon>Pseudomonadati</taxon>
        <taxon>Planctomycetota</taxon>
        <taxon>Planctomycetia</taxon>
        <taxon>Pirellulales</taxon>
        <taxon>Lacipirellulaceae</taxon>
        <taxon>Botrimarina</taxon>
    </lineage>
</organism>
<feature type="signal peptide" evidence="1">
    <location>
        <begin position="1"/>
        <end position="22"/>
    </location>
</feature>
<dbReference type="AlphaFoldDB" id="A0A518K429"/>